<feature type="region of interest" description="Disordered" evidence="1">
    <location>
        <begin position="1"/>
        <end position="73"/>
    </location>
</feature>
<gene>
    <name evidence="2" type="ORF">A1Q1_06278</name>
</gene>
<feature type="region of interest" description="Disordered" evidence="1">
    <location>
        <begin position="273"/>
        <end position="302"/>
    </location>
</feature>
<feature type="region of interest" description="Disordered" evidence="1">
    <location>
        <begin position="85"/>
        <end position="122"/>
    </location>
</feature>
<dbReference type="Proteomes" id="UP000002748">
    <property type="component" value="Unassembled WGS sequence"/>
</dbReference>
<evidence type="ECO:0000256" key="1">
    <source>
        <dbReference type="SAM" id="MobiDB-lite"/>
    </source>
</evidence>
<feature type="compositionally biased region" description="Low complexity" evidence="1">
    <location>
        <begin position="273"/>
        <end position="292"/>
    </location>
</feature>
<proteinExistence type="predicted"/>
<feature type="region of interest" description="Disordered" evidence="1">
    <location>
        <begin position="192"/>
        <end position="216"/>
    </location>
</feature>
<dbReference type="VEuPathDB" id="FungiDB:A1Q1_06278"/>
<feature type="compositionally biased region" description="Low complexity" evidence="1">
    <location>
        <begin position="97"/>
        <end position="106"/>
    </location>
</feature>
<dbReference type="KEGG" id="tasa:A1Q1_06278"/>
<protein>
    <submittedName>
        <fullName evidence="2">Uncharacterized protein</fullName>
    </submittedName>
</protein>
<feature type="compositionally biased region" description="Polar residues" evidence="1">
    <location>
        <begin position="107"/>
        <end position="122"/>
    </location>
</feature>
<reference evidence="2 3" key="1">
    <citation type="journal article" date="2012" name="Eukaryot. Cell">
        <title>Draft genome sequence of CBS 2479, the standard type strain of Trichosporon asahii.</title>
        <authorList>
            <person name="Yang R.Y."/>
            <person name="Li H.T."/>
            <person name="Zhu H."/>
            <person name="Zhou G.P."/>
            <person name="Wang M."/>
            <person name="Wang L."/>
        </authorList>
    </citation>
    <scope>NUCLEOTIDE SEQUENCE [LARGE SCALE GENOMIC DNA]</scope>
    <source>
        <strain evidence="3">ATCC 90039 / CBS 2479 / JCM 2466 / KCTC 7840 / NCYC 2677 / UAMH 7654</strain>
    </source>
</reference>
<feature type="region of interest" description="Disordered" evidence="1">
    <location>
        <begin position="146"/>
        <end position="169"/>
    </location>
</feature>
<dbReference type="AlphaFoldDB" id="J6FAD3"/>
<evidence type="ECO:0000313" key="3">
    <source>
        <dbReference type="Proteomes" id="UP000002748"/>
    </source>
</evidence>
<evidence type="ECO:0000313" key="2">
    <source>
        <dbReference type="EMBL" id="EJT52172.1"/>
    </source>
</evidence>
<name>J6FAD3_TRIAS</name>
<comment type="caution">
    <text evidence="2">The sequence shown here is derived from an EMBL/GenBank/DDBJ whole genome shotgun (WGS) entry which is preliminary data.</text>
</comment>
<accession>J6FAD3</accession>
<dbReference type="RefSeq" id="XP_014183357.1">
    <property type="nucleotide sequence ID" value="XM_014327882.1"/>
</dbReference>
<dbReference type="GeneID" id="25989790"/>
<sequence length="411" mass="44665">MTSTPPSDASAGKKRLSSNSPPPAKTAKRIRTRTERWERACLPSPKGSTSSPEDTGPPNHRWDEDDFMDMDDHQDLCAAVWGLMEGTDANPIPPPSESTQSTPQHTGAKSTSEDSQPASSSWTDYEWIPFEECNRHLCEKAENVHAPAPNVPPAEPNTDTYQPAGLTENSSPSSFSIIVTPDFGHVSFPHSPEQLAPASLPPKPVTKQTCCEDNSPPYEQLPPRSLCIKTTGFEEDSPQYELPPPSSLFILTNAPKVGSHQRIPPLLHPLSSSMSAFNKDNSSNPNVNSNTSTHADGDPQGQRTEVHATLLQTRATFASSLHVLDPDAELKKFEENYEPPMGTEAEAEMHRMHAEISFMWSVIRKGRHKGLKKEEQVPDTSKAPNDVAGDATISDGPGQKIAKVLGGSVGE</sequence>
<dbReference type="EMBL" id="ALBS01000032">
    <property type="protein sequence ID" value="EJT52172.1"/>
    <property type="molecule type" value="Genomic_DNA"/>
</dbReference>
<organism evidence="2 3">
    <name type="scientific">Trichosporon asahii var. asahii (strain ATCC 90039 / CBS 2479 / JCM 2466 / KCTC 7840 / NBRC 103889/ NCYC 2677 / UAMH 7654)</name>
    <name type="common">Yeast</name>
    <dbReference type="NCBI Taxonomy" id="1186058"/>
    <lineage>
        <taxon>Eukaryota</taxon>
        <taxon>Fungi</taxon>
        <taxon>Dikarya</taxon>
        <taxon>Basidiomycota</taxon>
        <taxon>Agaricomycotina</taxon>
        <taxon>Tremellomycetes</taxon>
        <taxon>Trichosporonales</taxon>
        <taxon>Trichosporonaceae</taxon>
        <taxon>Trichosporon</taxon>
    </lineage>
</organism>
<dbReference type="HOGENOM" id="CLU_669371_0_0_1"/>
<feature type="region of interest" description="Disordered" evidence="1">
    <location>
        <begin position="369"/>
        <end position="399"/>
    </location>
</feature>